<keyword evidence="2" id="KW-1064">Adaptive immunity</keyword>
<dbReference type="Ensembl" id="ENSXMAT00000029623.1">
    <property type="protein sequence ID" value="ENSXMAP00000021070.1"/>
    <property type="gene ID" value="ENSXMAG00000025675.1"/>
</dbReference>
<proteinExistence type="predicted"/>
<dbReference type="PROSITE" id="PS50835">
    <property type="entry name" value="IG_LIKE"/>
    <property type="match status" value="1"/>
</dbReference>
<sequence length="155" mass="17692">MIQMWMSDFRPPPVRLSYLEGNPSVTPSSFKMMVKLFVLLTVICLPCLNSQSLESIPSTSVVKRPQDVLTLSCRGSGFDFSRYGMNWIRKPEGKTLEWMGAIWYDSSKTEYASCVEERIEITRDNSISMTYLKLSNLKPEDSAVYYCAGASQWLM</sequence>
<keyword evidence="1" id="KW-0391">Immunity</keyword>
<dbReference type="Proteomes" id="UP000002852">
    <property type="component" value="Unassembled WGS sequence"/>
</dbReference>
<reference evidence="6" key="2">
    <citation type="journal article" date="2013" name="Nat. Genet.">
        <title>The genome of the platyfish, Xiphophorus maculatus, provides insights into evolutionary adaptation and several complex traits.</title>
        <authorList>
            <person name="Schartl M."/>
            <person name="Walter R.B."/>
            <person name="Shen Y."/>
            <person name="Garcia T."/>
            <person name="Catchen J."/>
            <person name="Amores A."/>
            <person name="Braasch I."/>
            <person name="Chalopin D."/>
            <person name="Volff J.N."/>
            <person name="Lesch K.P."/>
            <person name="Bisazza A."/>
            <person name="Minx P."/>
            <person name="Hillier L."/>
            <person name="Wilson R.K."/>
            <person name="Fuerstenberg S."/>
            <person name="Boore J."/>
            <person name="Searle S."/>
            <person name="Postlethwait J.H."/>
            <person name="Warren W.C."/>
        </authorList>
    </citation>
    <scope>NUCLEOTIDE SEQUENCE [LARGE SCALE GENOMIC DNA]</scope>
    <source>
        <strain evidence="6">JP 163 A</strain>
    </source>
</reference>
<dbReference type="InParanoid" id="A0A3B5PQE6"/>
<dbReference type="Pfam" id="PF07686">
    <property type="entry name" value="V-set"/>
    <property type="match status" value="1"/>
</dbReference>
<evidence type="ECO:0000256" key="2">
    <source>
        <dbReference type="ARBA" id="ARBA00023130"/>
    </source>
</evidence>
<reference evidence="5" key="4">
    <citation type="submission" date="2025-09" db="UniProtKB">
        <authorList>
            <consortium name="Ensembl"/>
        </authorList>
    </citation>
    <scope>IDENTIFICATION</scope>
    <source>
        <strain evidence="5">JP 163 A</strain>
    </source>
</reference>
<dbReference type="STRING" id="8083.ENSXMAP00000021070"/>
<dbReference type="AlphaFoldDB" id="A0A3B5PQE6"/>
<protein>
    <recommendedName>
        <fullName evidence="4">Ig-like domain-containing protein</fullName>
    </recommendedName>
</protein>
<name>A0A3B5PQE6_XIPMA</name>
<keyword evidence="3" id="KW-1280">Immunoglobulin</keyword>
<feature type="domain" description="Ig-like" evidence="4">
    <location>
        <begin position="46"/>
        <end position="155"/>
    </location>
</feature>
<dbReference type="InterPro" id="IPR013106">
    <property type="entry name" value="Ig_V-set"/>
</dbReference>
<evidence type="ECO:0000259" key="4">
    <source>
        <dbReference type="PROSITE" id="PS50835"/>
    </source>
</evidence>
<dbReference type="OMA" id="KTEYASC"/>
<dbReference type="GO" id="GO:0005576">
    <property type="term" value="C:extracellular region"/>
    <property type="evidence" value="ECO:0007669"/>
    <property type="project" value="UniProtKB-ARBA"/>
</dbReference>
<evidence type="ECO:0000313" key="5">
    <source>
        <dbReference type="Ensembl" id="ENSXMAP00000021070.1"/>
    </source>
</evidence>
<evidence type="ECO:0000256" key="1">
    <source>
        <dbReference type="ARBA" id="ARBA00022859"/>
    </source>
</evidence>
<dbReference type="InterPro" id="IPR013783">
    <property type="entry name" value="Ig-like_fold"/>
</dbReference>
<dbReference type="SMART" id="SM00406">
    <property type="entry name" value="IGv"/>
    <property type="match status" value="1"/>
</dbReference>
<dbReference type="GO" id="GO:0019814">
    <property type="term" value="C:immunoglobulin complex"/>
    <property type="evidence" value="ECO:0007669"/>
    <property type="project" value="UniProtKB-KW"/>
</dbReference>
<accession>A0A3B5PQE6</accession>
<dbReference type="GeneTree" id="ENSGT01020000230358"/>
<dbReference type="SUPFAM" id="SSF48726">
    <property type="entry name" value="Immunoglobulin"/>
    <property type="match status" value="1"/>
</dbReference>
<reference evidence="6" key="1">
    <citation type="submission" date="2012-01" db="EMBL/GenBank/DDBJ databases">
        <authorList>
            <person name="Walter R."/>
            <person name="Schartl M."/>
            <person name="Warren W."/>
        </authorList>
    </citation>
    <scope>NUCLEOTIDE SEQUENCE [LARGE SCALE GENOMIC DNA]</scope>
    <source>
        <strain evidence="6">JP 163 A</strain>
    </source>
</reference>
<dbReference type="Gene3D" id="2.60.40.10">
    <property type="entry name" value="Immunoglobulins"/>
    <property type="match status" value="1"/>
</dbReference>
<evidence type="ECO:0000256" key="3">
    <source>
        <dbReference type="ARBA" id="ARBA00043265"/>
    </source>
</evidence>
<organism evidence="5 6">
    <name type="scientific">Xiphophorus maculatus</name>
    <name type="common">Southern platyfish</name>
    <name type="synonym">Platypoecilus maculatus</name>
    <dbReference type="NCBI Taxonomy" id="8083"/>
    <lineage>
        <taxon>Eukaryota</taxon>
        <taxon>Metazoa</taxon>
        <taxon>Chordata</taxon>
        <taxon>Craniata</taxon>
        <taxon>Vertebrata</taxon>
        <taxon>Euteleostomi</taxon>
        <taxon>Actinopterygii</taxon>
        <taxon>Neopterygii</taxon>
        <taxon>Teleostei</taxon>
        <taxon>Neoteleostei</taxon>
        <taxon>Acanthomorphata</taxon>
        <taxon>Ovalentaria</taxon>
        <taxon>Atherinomorphae</taxon>
        <taxon>Cyprinodontiformes</taxon>
        <taxon>Poeciliidae</taxon>
        <taxon>Poeciliinae</taxon>
        <taxon>Xiphophorus</taxon>
    </lineage>
</organism>
<keyword evidence="6" id="KW-1185">Reference proteome</keyword>
<dbReference type="InterPro" id="IPR036179">
    <property type="entry name" value="Ig-like_dom_sf"/>
</dbReference>
<reference evidence="5" key="3">
    <citation type="submission" date="2025-08" db="UniProtKB">
        <authorList>
            <consortium name="Ensembl"/>
        </authorList>
    </citation>
    <scope>IDENTIFICATION</scope>
    <source>
        <strain evidence="5">JP 163 A</strain>
    </source>
</reference>
<dbReference type="GO" id="GO:0002250">
    <property type="term" value="P:adaptive immune response"/>
    <property type="evidence" value="ECO:0007669"/>
    <property type="project" value="UniProtKB-KW"/>
</dbReference>
<dbReference type="InterPro" id="IPR050199">
    <property type="entry name" value="IgHV"/>
</dbReference>
<dbReference type="InterPro" id="IPR007110">
    <property type="entry name" value="Ig-like_dom"/>
</dbReference>
<evidence type="ECO:0000313" key="6">
    <source>
        <dbReference type="Proteomes" id="UP000002852"/>
    </source>
</evidence>
<dbReference type="PANTHER" id="PTHR23266">
    <property type="entry name" value="IMMUNOGLOBULIN HEAVY CHAIN"/>
    <property type="match status" value="1"/>
</dbReference>